<dbReference type="EMBL" id="CP001322">
    <property type="protein sequence ID" value="ACL03161.1"/>
    <property type="molecule type" value="Genomic_DNA"/>
</dbReference>
<dbReference type="KEGG" id="dal:Dalk_1461"/>
<dbReference type="Proteomes" id="UP000000739">
    <property type="component" value="Chromosome"/>
</dbReference>
<dbReference type="HOGENOM" id="CLU_1641006_0_0_7"/>
<protein>
    <submittedName>
        <fullName evidence="1">Uncharacterized protein</fullName>
    </submittedName>
</protein>
<organism evidence="1 2">
    <name type="scientific">Desulfatibacillum aliphaticivorans</name>
    <dbReference type="NCBI Taxonomy" id="218208"/>
    <lineage>
        <taxon>Bacteria</taxon>
        <taxon>Pseudomonadati</taxon>
        <taxon>Thermodesulfobacteriota</taxon>
        <taxon>Desulfobacteria</taxon>
        <taxon>Desulfobacterales</taxon>
        <taxon>Desulfatibacillaceae</taxon>
        <taxon>Desulfatibacillum</taxon>
    </lineage>
</organism>
<proteinExistence type="predicted"/>
<gene>
    <name evidence="1" type="ordered locus">Dalk_1461</name>
</gene>
<accession>B8FA65</accession>
<keyword evidence="2" id="KW-1185">Reference proteome</keyword>
<dbReference type="AlphaFoldDB" id="B8FA65"/>
<evidence type="ECO:0000313" key="1">
    <source>
        <dbReference type="EMBL" id="ACL03161.1"/>
    </source>
</evidence>
<reference evidence="1 2" key="1">
    <citation type="journal article" date="2012" name="Environ. Microbiol.">
        <title>The genome sequence of Desulfatibacillum alkenivorans AK-01: a blueprint for anaerobic alkane oxidation.</title>
        <authorList>
            <person name="Callaghan A.V."/>
            <person name="Morris B.E."/>
            <person name="Pereira I.A."/>
            <person name="McInerney M.J."/>
            <person name="Austin R.N."/>
            <person name="Groves J.T."/>
            <person name="Kukor J.J."/>
            <person name="Suflita J.M."/>
            <person name="Young L.Y."/>
            <person name="Zylstra G.J."/>
            <person name="Wawrik B."/>
        </authorList>
    </citation>
    <scope>NUCLEOTIDE SEQUENCE [LARGE SCALE GENOMIC DNA]</scope>
    <source>
        <strain evidence="1 2">AK-01</strain>
    </source>
</reference>
<name>B8FA65_DESAL</name>
<evidence type="ECO:0000313" key="2">
    <source>
        <dbReference type="Proteomes" id="UP000000739"/>
    </source>
</evidence>
<sequence>MFSCFGKKSVKKEYEIGTTALQLSLYEVLISILKDELGSSYSIEKIKNAAAITVNRLGLRTESRPDPLEANDELAKSLRGIIELSLIKEAIALILLFTYFMGDKKEKQYLDEAKKLDCSEFETIYNMMDIDQTTPKKVKELASAISHRIHEIANFDIRNDL</sequence>
<dbReference type="RefSeq" id="WP_012610596.1">
    <property type="nucleotide sequence ID" value="NC_011768.1"/>
</dbReference>